<organism evidence="9 10">
    <name type="scientific">Halanaerobium saccharolyticum</name>
    <dbReference type="NCBI Taxonomy" id="43595"/>
    <lineage>
        <taxon>Bacteria</taxon>
        <taxon>Bacillati</taxon>
        <taxon>Bacillota</taxon>
        <taxon>Clostridia</taxon>
        <taxon>Halanaerobiales</taxon>
        <taxon>Halanaerobiaceae</taxon>
        <taxon>Halanaerobium</taxon>
    </lineage>
</organism>
<feature type="active site" description="Proton acceptor; specific for D-alanine" evidence="5">
    <location>
        <position position="48"/>
    </location>
</feature>
<dbReference type="PRINTS" id="PR00992">
    <property type="entry name" value="ALARACEMASE"/>
</dbReference>
<dbReference type="PANTHER" id="PTHR30511">
    <property type="entry name" value="ALANINE RACEMASE"/>
    <property type="match status" value="1"/>
</dbReference>
<dbReference type="CDD" id="cd00430">
    <property type="entry name" value="PLPDE_III_AR"/>
    <property type="match status" value="1"/>
</dbReference>
<accession>A0A4V6PTL5</accession>
<dbReference type="FunFam" id="2.40.37.10:FF:000006">
    <property type="entry name" value="Alanine racemase"/>
    <property type="match status" value="1"/>
</dbReference>
<comment type="pathway">
    <text evidence="5">Amino-acid biosynthesis; D-alanine biosynthesis; D-alanine from L-alanine: step 1/1.</text>
</comment>
<dbReference type="InterPro" id="IPR001608">
    <property type="entry name" value="Ala_racemase_N"/>
</dbReference>
<dbReference type="SMART" id="SM01005">
    <property type="entry name" value="Ala_racemase_C"/>
    <property type="match status" value="1"/>
</dbReference>
<dbReference type="InterPro" id="IPR000821">
    <property type="entry name" value="Ala_racemase"/>
</dbReference>
<comment type="function">
    <text evidence="5">Catalyzes the interconversion of L-alanine and D-alanine. May also act on other amino acids.</text>
</comment>
<dbReference type="EC" id="5.1.1.1" evidence="5"/>
<dbReference type="GO" id="GO:0008784">
    <property type="term" value="F:alanine racemase activity"/>
    <property type="evidence" value="ECO:0007669"/>
    <property type="project" value="UniProtKB-UniRule"/>
</dbReference>
<dbReference type="AlphaFoldDB" id="A0A4V6PTL5"/>
<dbReference type="Pfam" id="PF00842">
    <property type="entry name" value="Ala_racemase_C"/>
    <property type="match status" value="1"/>
</dbReference>
<evidence type="ECO:0000313" key="9">
    <source>
        <dbReference type="EMBL" id="TDO86493.1"/>
    </source>
</evidence>
<feature type="domain" description="Alanine racemase C-terminal" evidence="8">
    <location>
        <begin position="254"/>
        <end position="382"/>
    </location>
</feature>
<dbReference type="InterPro" id="IPR011079">
    <property type="entry name" value="Ala_racemase_C"/>
</dbReference>
<evidence type="ECO:0000256" key="5">
    <source>
        <dbReference type="HAMAP-Rule" id="MF_01201"/>
    </source>
</evidence>
<dbReference type="PROSITE" id="PS00395">
    <property type="entry name" value="ALANINE_RACEMASE"/>
    <property type="match status" value="1"/>
</dbReference>
<dbReference type="Proteomes" id="UP000295064">
    <property type="component" value="Unassembled WGS sequence"/>
</dbReference>
<dbReference type="InterPro" id="IPR009006">
    <property type="entry name" value="Ala_racemase/Decarboxylase_C"/>
</dbReference>
<gene>
    <name evidence="9" type="ORF">DFR79_11467</name>
</gene>
<dbReference type="FunFam" id="3.20.20.10:FF:000002">
    <property type="entry name" value="Alanine racemase"/>
    <property type="match status" value="1"/>
</dbReference>
<dbReference type="SUPFAM" id="SSF51419">
    <property type="entry name" value="PLP-binding barrel"/>
    <property type="match status" value="1"/>
</dbReference>
<keyword evidence="3 5" id="KW-0663">Pyridoxal phosphate</keyword>
<comment type="caution">
    <text evidence="9">The sequence shown here is derived from an EMBL/GenBank/DDBJ whole genome shotgun (WGS) entry which is preliminary data.</text>
</comment>
<name>A0A4V6PTL5_9FIRM</name>
<feature type="binding site" evidence="5 7">
    <location>
        <position position="323"/>
    </location>
    <ligand>
        <name>substrate</name>
    </ligand>
</feature>
<dbReference type="GO" id="GO:0030632">
    <property type="term" value="P:D-alanine biosynthetic process"/>
    <property type="evidence" value="ECO:0007669"/>
    <property type="project" value="UniProtKB-UniRule"/>
</dbReference>
<evidence type="ECO:0000256" key="1">
    <source>
        <dbReference type="ARBA" id="ARBA00000316"/>
    </source>
</evidence>
<feature type="modified residue" description="N6-(pyridoxal phosphate)lysine" evidence="5 6">
    <location>
        <position position="48"/>
    </location>
</feature>
<dbReference type="SUPFAM" id="SSF50621">
    <property type="entry name" value="Alanine racemase C-terminal domain-like"/>
    <property type="match status" value="1"/>
</dbReference>
<dbReference type="UniPathway" id="UPA00042">
    <property type="reaction ID" value="UER00497"/>
</dbReference>
<dbReference type="NCBIfam" id="TIGR00492">
    <property type="entry name" value="alr"/>
    <property type="match status" value="1"/>
</dbReference>
<dbReference type="GO" id="GO:0005829">
    <property type="term" value="C:cytosol"/>
    <property type="evidence" value="ECO:0007669"/>
    <property type="project" value="TreeGrafter"/>
</dbReference>
<dbReference type="InterPro" id="IPR029066">
    <property type="entry name" value="PLP-binding_barrel"/>
</dbReference>
<evidence type="ECO:0000256" key="7">
    <source>
        <dbReference type="PIRSR" id="PIRSR600821-52"/>
    </source>
</evidence>
<evidence type="ECO:0000313" key="10">
    <source>
        <dbReference type="Proteomes" id="UP000295064"/>
    </source>
</evidence>
<comment type="similarity">
    <text evidence="5">Belongs to the alanine racemase family.</text>
</comment>
<evidence type="ECO:0000256" key="2">
    <source>
        <dbReference type="ARBA" id="ARBA00001933"/>
    </source>
</evidence>
<keyword evidence="4 5" id="KW-0413">Isomerase</keyword>
<comment type="catalytic activity">
    <reaction evidence="1 5">
        <text>L-alanine = D-alanine</text>
        <dbReference type="Rhea" id="RHEA:20249"/>
        <dbReference type="ChEBI" id="CHEBI:57416"/>
        <dbReference type="ChEBI" id="CHEBI:57972"/>
        <dbReference type="EC" id="5.1.1.1"/>
    </reaction>
</comment>
<reference evidence="9 10" key="1">
    <citation type="submission" date="2019-03" db="EMBL/GenBank/DDBJ databases">
        <title>Subsurface microbial communities from deep shales in Ohio and West Virginia, USA.</title>
        <authorList>
            <person name="Wrighton K."/>
        </authorList>
    </citation>
    <scope>NUCLEOTIDE SEQUENCE [LARGE SCALE GENOMIC DNA]</scope>
    <source>
        <strain evidence="9 10">MA284_T2</strain>
    </source>
</reference>
<dbReference type="GO" id="GO:0030170">
    <property type="term" value="F:pyridoxal phosphate binding"/>
    <property type="evidence" value="ECO:0007669"/>
    <property type="project" value="UniProtKB-UniRule"/>
</dbReference>
<dbReference type="InterPro" id="IPR020622">
    <property type="entry name" value="Ala_racemase_pyridoxalP-BS"/>
</dbReference>
<proteinExistence type="inferred from homology"/>
<dbReference type="Gene3D" id="2.40.37.10">
    <property type="entry name" value="Lyase, Ornithine Decarboxylase, Chain A, domain 1"/>
    <property type="match status" value="1"/>
</dbReference>
<feature type="binding site" evidence="5 7">
    <location>
        <position position="146"/>
    </location>
    <ligand>
        <name>substrate</name>
    </ligand>
</feature>
<sequence length="383" mass="42058">MIVDGGKEMELELKRPAWIEIDLSALKINYNFIRSKINKKTKIAAVVKANAYGHGAVRVAQKLSQLGVEYFCVGSPDEGIELRKAGITEPILVLAEVLPDQYDDIIQGDLIQTAACSETLEALNEAGIRAAKTIKVHLKIDTGMGRIGFFPEKLPEVYTSAQKLDNIQIEGVFSHLAAADEENKEFSYLQLQKFNSALEKIKNAGFHLPLVHIANSAAVIDLKESSLDLVRPGIMLYGLLPSAELNQEADLKPLLSFKTRVVQLRQLPAGSAVSYGSTYKTENEEKLAVLPIGYKDGYPRLLSNQGEVLIKGKRAPIRGRVCMGQTIVSVDQIENVEVGDEVVLIGKQGAEEISASEIARLCGTINYEIVCGLSERLEKIYFD</sequence>
<comment type="cofactor">
    <cofactor evidence="2 5 6">
        <name>pyridoxal 5'-phosphate</name>
        <dbReference type="ChEBI" id="CHEBI:597326"/>
    </cofactor>
</comment>
<dbReference type="Pfam" id="PF01168">
    <property type="entry name" value="Ala_racemase_N"/>
    <property type="match status" value="1"/>
</dbReference>
<feature type="active site" description="Proton acceptor; specific for L-alanine" evidence="5">
    <location>
        <position position="275"/>
    </location>
</feature>
<evidence type="ECO:0000256" key="4">
    <source>
        <dbReference type="ARBA" id="ARBA00023235"/>
    </source>
</evidence>
<dbReference type="Gene3D" id="3.20.20.10">
    <property type="entry name" value="Alanine racemase"/>
    <property type="match status" value="1"/>
</dbReference>
<dbReference type="EMBL" id="SNWX01000014">
    <property type="protein sequence ID" value="TDO86493.1"/>
    <property type="molecule type" value="Genomic_DNA"/>
</dbReference>
<evidence type="ECO:0000259" key="8">
    <source>
        <dbReference type="SMART" id="SM01005"/>
    </source>
</evidence>
<dbReference type="PANTHER" id="PTHR30511:SF0">
    <property type="entry name" value="ALANINE RACEMASE, CATABOLIC-RELATED"/>
    <property type="match status" value="1"/>
</dbReference>
<dbReference type="HAMAP" id="MF_01201">
    <property type="entry name" value="Ala_racemase"/>
    <property type="match status" value="1"/>
</dbReference>
<protein>
    <recommendedName>
        <fullName evidence="5">Alanine racemase</fullName>
        <ecNumber evidence="5">5.1.1.1</ecNumber>
    </recommendedName>
</protein>
<evidence type="ECO:0000256" key="6">
    <source>
        <dbReference type="PIRSR" id="PIRSR600821-50"/>
    </source>
</evidence>
<evidence type="ECO:0000256" key="3">
    <source>
        <dbReference type="ARBA" id="ARBA00022898"/>
    </source>
</evidence>